<sequence>MKNHQSQDSRNLLRTIKMSFDPEKQVEKEDYVKMEKKYNELVQKVQTLFLEINNRYYVSIETLKRMLMTSMKN</sequence>
<evidence type="ECO:0000313" key="2">
    <source>
        <dbReference type="Proteomes" id="UP000683925"/>
    </source>
</evidence>
<reference evidence="1" key="1">
    <citation type="submission" date="2021-01" db="EMBL/GenBank/DDBJ databases">
        <authorList>
            <consortium name="Genoscope - CEA"/>
            <person name="William W."/>
        </authorList>
    </citation>
    <scope>NUCLEOTIDE SEQUENCE</scope>
</reference>
<organism evidence="1 2">
    <name type="scientific">Paramecium octaurelia</name>
    <dbReference type="NCBI Taxonomy" id="43137"/>
    <lineage>
        <taxon>Eukaryota</taxon>
        <taxon>Sar</taxon>
        <taxon>Alveolata</taxon>
        <taxon>Ciliophora</taxon>
        <taxon>Intramacronucleata</taxon>
        <taxon>Oligohymenophorea</taxon>
        <taxon>Peniculida</taxon>
        <taxon>Parameciidae</taxon>
        <taxon>Paramecium</taxon>
    </lineage>
</organism>
<dbReference type="Proteomes" id="UP000683925">
    <property type="component" value="Unassembled WGS sequence"/>
</dbReference>
<accession>A0A8S1WRL7</accession>
<comment type="caution">
    <text evidence="1">The sequence shown here is derived from an EMBL/GenBank/DDBJ whole genome shotgun (WGS) entry which is preliminary data.</text>
</comment>
<dbReference type="AlphaFoldDB" id="A0A8S1WRL7"/>
<name>A0A8S1WRL7_PAROT</name>
<protein>
    <submittedName>
        <fullName evidence="1">Uncharacterized protein</fullName>
    </submittedName>
</protein>
<proteinExistence type="predicted"/>
<dbReference type="EMBL" id="CAJJDP010000091">
    <property type="protein sequence ID" value="CAD8188376.1"/>
    <property type="molecule type" value="Genomic_DNA"/>
</dbReference>
<keyword evidence="2" id="KW-1185">Reference proteome</keyword>
<gene>
    <name evidence="1" type="ORF">POCTA_138.1.T0920176</name>
</gene>
<evidence type="ECO:0000313" key="1">
    <source>
        <dbReference type="EMBL" id="CAD8188376.1"/>
    </source>
</evidence>